<dbReference type="HOGENOM" id="CLU_1720171_0_0_4"/>
<sequence length="152" mass="16755">MFTISNFKDCMNKFLPAIGRVFIAQIFLVSILISLNGIMNTPDGYIAYQNGLMSHGLPGIFAPISVIVQLLGGFALFVGFKTRLSALILTIYTFINALSYLYTSTILPSPIYLIPLQQALQYIAITGGLIILMQNPVTTFALDNVTKTKKRK</sequence>
<dbReference type="AlphaFoldDB" id="A0A0D6EYA6"/>
<dbReference type="STRING" id="1581557.BN1208_1358"/>
<reference evidence="7" key="1">
    <citation type="submission" date="2014-12" db="EMBL/GenBank/DDBJ databases">
        <authorList>
            <person name="Salcher M.M."/>
        </authorList>
    </citation>
    <scope>NUCLEOTIDE SEQUENCE [LARGE SCALE GENOMIC DNA]</scope>
    <source>
        <strain evidence="7">MMS-10A-171</strain>
    </source>
</reference>
<dbReference type="Pfam" id="PF07681">
    <property type="entry name" value="DoxX"/>
    <property type="match status" value="1"/>
</dbReference>
<evidence type="ECO:0000256" key="5">
    <source>
        <dbReference type="SAM" id="Phobius"/>
    </source>
</evidence>
<protein>
    <recommendedName>
        <fullName evidence="8">DoxX family protein</fullName>
    </recommendedName>
</protein>
<organism evidence="6 7">
    <name type="scientific">Candidatus Methylopumilus planktonicus</name>
    <dbReference type="NCBI Taxonomy" id="1581557"/>
    <lineage>
        <taxon>Bacteria</taxon>
        <taxon>Pseudomonadati</taxon>
        <taxon>Pseudomonadota</taxon>
        <taxon>Betaproteobacteria</taxon>
        <taxon>Nitrosomonadales</taxon>
        <taxon>Methylophilaceae</taxon>
        <taxon>Candidatus Methylopumilus</taxon>
    </lineage>
</organism>
<evidence type="ECO:0000256" key="4">
    <source>
        <dbReference type="ARBA" id="ARBA00023136"/>
    </source>
</evidence>
<keyword evidence="2 5" id="KW-0812">Transmembrane</keyword>
<feature type="transmembrane region" description="Helical" evidence="5">
    <location>
        <begin position="84"/>
        <end position="102"/>
    </location>
</feature>
<name>A0A0D6EYA6_9PROT</name>
<dbReference type="Proteomes" id="UP000064007">
    <property type="component" value="Chromosome 1"/>
</dbReference>
<evidence type="ECO:0000256" key="1">
    <source>
        <dbReference type="ARBA" id="ARBA00004141"/>
    </source>
</evidence>
<keyword evidence="7" id="KW-1185">Reference proteome</keyword>
<evidence type="ECO:0000256" key="3">
    <source>
        <dbReference type="ARBA" id="ARBA00022989"/>
    </source>
</evidence>
<keyword evidence="4 5" id="KW-0472">Membrane</keyword>
<comment type="subcellular location">
    <subcellularLocation>
        <location evidence="1">Membrane</location>
        <topology evidence="1">Multi-pass membrane protein</topology>
    </subcellularLocation>
</comment>
<feature type="transmembrane region" description="Helical" evidence="5">
    <location>
        <begin position="122"/>
        <end position="142"/>
    </location>
</feature>
<dbReference type="KEGG" id="mbat:BN1208_1358"/>
<evidence type="ECO:0000313" key="6">
    <source>
        <dbReference type="EMBL" id="CEZ20238.1"/>
    </source>
</evidence>
<evidence type="ECO:0008006" key="8">
    <source>
        <dbReference type="Google" id="ProtNLM"/>
    </source>
</evidence>
<evidence type="ECO:0000313" key="7">
    <source>
        <dbReference type="Proteomes" id="UP000064007"/>
    </source>
</evidence>
<feature type="transmembrane region" description="Helical" evidence="5">
    <location>
        <begin position="21"/>
        <end position="39"/>
    </location>
</feature>
<keyword evidence="3 5" id="KW-1133">Transmembrane helix</keyword>
<dbReference type="InterPro" id="IPR032808">
    <property type="entry name" value="DoxX"/>
</dbReference>
<feature type="transmembrane region" description="Helical" evidence="5">
    <location>
        <begin position="59"/>
        <end position="77"/>
    </location>
</feature>
<gene>
    <name evidence="6" type="ORF">BN1208_1358</name>
</gene>
<accession>A0A0D6EYA6</accession>
<dbReference type="GO" id="GO:0016020">
    <property type="term" value="C:membrane"/>
    <property type="evidence" value="ECO:0007669"/>
    <property type="project" value="UniProtKB-SubCell"/>
</dbReference>
<dbReference type="EMBL" id="LN827929">
    <property type="protein sequence ID" value="CEZ20238.1"/>
    <property type="molecule type" value="Genomic_DNA"/>
</dbReference>
<proteinExistence type="predicted"/>
<evidence type="ECO:0000256" key="2">
    <source>
        <dbReference type="ARBA" id="ARBA00022692"/>
    </source>
</evidence>